<feature type="compositionally biased region" description="Pro residues" evidence="1">
    <location>
        <begin position="16"/>
        <end position="29"/>
    </location>
</feature>
<dbReference type="RefSeq" id="XP_007414827.1">
    <property type="nucleotide sequence ID" value="XM_007414765.1"/>
</dbReference>
<feature type="region of interest" description="Disordered" evidence="1">
    <location>
        <begin position="300"/>
        <end position="329"/>
    </location>
</feature>
<proteinExistence type="predicted"/>
<feature type="compositionally biased region" description="Acidic residues" evidence="1">
    <location>
        <begin position="112"/>
        <end position="121"/>
    </location>
</feature>
<gene>
    <name evidence="2" type="ORF">MELLADRAFT_91747</name>
</gene>
<dbReference type="AlphaFoldDB" id="F4S060"/>
<name>F4S060_MELLP</name>
<evidence type="ECO:0000313" key="2">
    <source>
        <dbReference type="EMBL" id="EGG01993.1"/>
    </source>
</evidence>
<reference evidence="3" key="1">
    <citation type="journal article" date="2011" name="Proc. Natl. Acad. Sci. U.S.A.">
        <title>Obligate biotrophy features unraveled by the genomic analysis of rust fungi.</title>
        <authorList>
            <person name="Duplessis S."/>
            <person name="Cuomo C.A."/>
            <person name="Lin Y.-C."/>
            <person name="Aerts A."/>
            <person name="Tisserant E."/>
            <person name="Veneault-Fourrey C."/>
            <person name="Joly D.L."/>
            <person name="Hacquard S."/>
            <person name="Amselem J."/>
            <person name="Cantarel B.L."/>
            <person name="Chiu R."/>
            <person name="Coutinho P.M."/>
            <person name="Feau N."/>
            <person name="Field M."/>
            <person name="Frey P."/>
            <person name="Gelhaye E."/>
            <person name="Goldberg J."/>
            <person name="Grabherr M.G."/>
            <person name="Kodira C.D."/>
            <person name="Kohler A."/>
            <person name="Kuees U."/>
            <person name="Lindquist E.A."/>
            <person name="Lucas S.M."/>
            <person name="Mago R."/>
            <person name="Mauceli E."/>
            <person name="Morin E."/>
            <person name="Murat C."/>
            <person name="Pangilinan J.L."/>
            <person name="Park R."/>
            <person name="Pearson M."/>
            <person name="Quesneville H."/>
            <person name="Rouhier N."/>
            <person name="Sakthikumar S."/>
            <person name="Salamov A.A."/>
            <person name="Schmutz J."/>
            <person name="Selles B."/>
            <person name="Shapiro H."/>
            <person name="Tanguay P."/>
            <person name="Tuskan G.A."/>
            <person name="Henrissat B."/>
            <person name="Van de Peer Y."/>
            <person name="Rouze P."/>
            <person name="Ellis J.G."/>
            <person name="Dodds P.N."/>
            <person name="Schein J.E."/>
            <person name="Zhong S."/>
            <person name="Hamelin R.C."/>
            <person name="Grigoriev I.V."/>
            <person name="Szabo L.J."/>
            <person name="Martin F."/>
        </authorList>
    </citation>
    <scope>NUCLEOTIDE SEQUENCE [LARGE SCALE GENOMIC DNA]</scope>
    <source>
        <strain evidence="3">98AG31 / pathotype 3-4-7</strain>
    </source>
</reference>
<feature type="compositionally biased region" description="Polar residues" evidence="1">
    <location>
        <begin position="95"/>
        <end position="109"/>
    </location>
</feature>
<keyword evidence="3" id="KW-1185">Reference proteome</keyword>
<sequence length="602" mass="66710">MARITRSGAKHKSPPSSQPAPPNPQPPSSQQPQALTTQQAHAPPCPSPDLPSPNCALRPHLPRQTSSSATQRRQPTPSHNGSPPAQSQRSKRSTCRLTQPLASVNNANMSSEESDDRDEDYQGGSSDTEPEESIGVIDNQTGARNDKRQGKHVLSLISTLATTSNERAKRLRIHNPANETERTKDALHFETTMPTIKNYKELVDDWPEYKITAEIRAMMGNVSRYTLNKSIGELGGERGDDAYHLWMSYSKEGGKPKMSHRGQTGVLSNCNKVVGALWTALPLARRRVFHPRIFYALSGLPPPPKPNDHEDDDDEDEDEKSWDELPTQEREELQTLYDKMVSKEKVAKVYAKVAAGVADGETLPEYNCKLLRCIERLHDQIANKSNRMSFSYYLIASSNYAATEGSSSDPGWCREFTSHNDMADYVTTKANFPTIFAAHIQGLSVNEVVAKQTGKKNLVRAKEPSPSDVLKGQLSHRLRLEMKTALKMDVQGFPCGPDPVKRAEDKFSLRVIQLPGSALSTEVLALGFDKMKTSQRRLWLDDVNAGFFKLEKISDGTENNQSEPSQPADDGVNGDLLADVDDTFVDNVEEWGGLEWAGFVDS</sequence>
<feature type="compositionally biased region" description="Polar residues" evidence="1">
    <location>
        <begin position="63"/>
        <end position="88"/>
    </location>
</feature>
<dbReference type="HOGENOM" id="CLU_025212_5_0_1"/>
<protein>
    <submittedName>
        <fullName evidence="2">Uncharacterized protein</fullName>
    </submittedName>
</protein>
<evidence type="ECO:0000256" key="1">
    <source>
        <dbReference type="SAM" id="MobiDB-lite"/>
    </source>
</evidence>
<evidence type="ECO:0000313" key="3">
    <source>
        <dbReference type="Proteomes" id="UP000001072"/>
    </source>
</evidence>
<organism evidence="3">
    <name type="scientific">Melampsora larici-populina (strain 98AG31 / pathotype 3-4-7)</name>
    <name type="common">Poplar leaf rust fungus</name>
    <dbReference type="NCBI Taxonomy" id="747676"/>
    <lineage>
        <taxon>Eukaryota</taxon>
        <taxon>Fungi</taxon>
        <taxon>Dikarya</taxon>
        <taxon>Basidiomycota</taxon>
        <taxon>Pucciniomycotina</taxon>
        <taxon>Pucciniomycetes</taxon>
        <taxon>Pucciniales</taxon>
        <taxon>Melampsoraceae</taxon>
        <taxon>Melampsora</taxon>
    </lineage>
</organism>
<dbReference type="GeneID" id="18936013"/>
<feature type="region of interest" description="Disordered" evidence="1">
    <location>
        <begin position="555"/>
        <end position="574"/>
    </location>
</feature>
<feature type="region of interest" description="Disordered" evidence="1">
    <location>
        <begin position="1"/>
        <end position="149"/>
    </location>
</feature>
<feature type="compositionally biased region" description="Polar residues" evidence="1">
    <location>
        <begin position="556"/>
        <end position="565"/>
    </location>
</feature>
<dbReference type="Proteomes" id="UP000001072">
    <property type="component" value="Unassembled WGS sequence"/>
</dbReference>
<dbReference type="VEuPathDB" id="FungiDB:MELLADRAFT_91747"/>
<dbReference type="EMBL" id="GL883134">
    <property type="protein sequence ID" value="EGG01993.1"/>
    <property type="molecule type" value="Genomic_DNA"/>
</dbReference>
<feature type="compositionally biased region" description="Acidic residues" evidence="1">
    <location>
        <begin position="309"/>
        <end position="321"/>
    </location>
</feature>
<dbReference type="KEGG" id="mlr:MELLADRAFT_91747"/>
<accession>F4S060</accession>
<feature type="compositionally biased region" description="Low complexity" evidence="1">
    <location>
        <begin position="30"/>
        <end position="42"/>
    </location>
</feature>
<dbReference type="InParanoid" id="F4S060"/>